<dbReference type="InterPro" id="IPR011989">
    <property type="entry name" value="ARM-like"/>
</dbReference>
<dbReference type="PROSITE" id="PS50085">
    <property type="entry name" value="RAPGAP"/>
    <property type="match status" value="1"/>
</dbReference>
<dbReference type="InterPro" id="IPR024584">
    <property type="entry name" value="Tuberin_N"/>
</dbReference>
<dbReference type="Gene3D" id="1.25.10.10">
    <property type="entry name" value="Leucine-rich Repeat Variant"/>
    <property type="match status" value="1"/>
</dbReference>
<reference evidence="4" key="1">
    <citation type="submission" date="2022-01" db="UniProtKB">
        <authorList>
            <consortium name="EnsemblMetazoa"/>
        </authorList>
    </citation>
    <scope>IDENTIFICATION</scope>
</reference>
<feature type="compositionally biased region" description="Basic residues" evidence="2">
    <location>
        <begin position="1331"/>
        <end position="1341"/>
    </location>
</feature>
<dbReference type="GO" id="GO:0051898">
    <property type="term" value="P:negative regulation of phosphatidylinositol 3-kinase/protein kinase B signal transduction"/>
    <property type="evidence" value="ECO:0007669"/>
    <property type="project" value="TreeGrafter"/>
</dbReference>
<dbReference type="KEGG" id="clec:106673138"/>
<feature type="region of interest" description="Disordered" evidence="2">
    <location>
        <begin position="1273"/>
        <end position="1301"/>
    </location>
</feature>
<dbReference type="SUPFAM" id="SSF48371">
    <property type="entry name" value="ARM repeat"/>
    <property type="match status" value="1"/>
</dbReference>
<feature type="compositionally biased region" description="Basic and acidic residues" evidence="2">
    <location>
        <begin position="1622"/>
        <end position="1631"/>
    </location>
</feature>
<dbReference type="RefSeq" id="XP_014260624.1">
    <property type="nucleotide sequence ID" value="XM_014405138.2"/>
</dbReference>
<dbReference type="InterPro" id="IPR027107">
    <property type="entry name" value="Tuberin/Ral-act_asu"/>
</dbReference>
<dbReference type="Pfam" id="PF11864">
    <property type="entry name" value="DUF3384"/>
    <property type="match status" value="1"/>
</dbReference>
<dbReference type="GO" id="GO:0051726">
    <property type="term" value="P:regulation of cell cycle"/>
    <property type="evidence" value="ECO:0007669"/>
    <property type="project" value="TreeGrafter"/>
</dbReference>
<proteinExistence type="predicted"/>
<dbReference type="GO" id="GO:0032007">
    <property type="term" value="P:negative regulation of TOR signaling"/>
    <property type="evidence" value="ECO:0007669"/>
    <property type="project" value="InterPro"/>
</dbReference>
<feature type="compositionally biased region" description="Polar residues" evidence="2">
    <location>
        <begin position="1058"/>
        <end position="1070"/>
    </location>
</feature>
<keyword evidence="1" id="KW-0343">GTPase activation</keyword>
<feature type="region of interest" description="Disordered" evidence="2">
    <location>
        <begin position="1162"/>
        <end position="1238"/>
    </location>
</feature>
<dbReference type="InterPro" id="IPR003913">
    <property type="entry name" value="Tuberin"/>
</dbReference>
<dbReference type="InterPro" id="IPR000331">
    <property type="entry name" value="Rap/Ran_GAP_dom"/>
</dbReference>
<dbReference type="GO" id="GO:0051056">
    <property type="term" value="P:regulation of small GTPase mediated signal transduction"/>
    <property type="evidence" value="ECO:0007669"/>
    <property type="project" value="InterPro"/>
</dbReference>
<accession>A0A8I6SCE5</accession>
<dbReference type="PANTHER" id="PTHR10063:SF0">
    <property type="entry name" value="TUBERIN"/>
    <property type="match status" value="1"/>
</dbReference>
<feature type="compositionally biased region" description="Low complexity" evidence="2">
    <location>
        <begin position="1201"/>
        <end position="1213"/>
    </location>
</feature>
<dbReference type="CTD" id="109822"/>
<dbReference type="Proteomes" id="UP000494040">
    <property type="component" value="Unassembled WGS sequence"/>
</dbReference>
<dbReference type="EnsemblMetazoa" id="XM_014405139.2">
    <property type="protein sequence ID" value="XP_014260625.1"/>
    <property type="gene ID" value="LOC106673138"/>
</dbReference>
<protein>
    <recommendedName>
        <fullName evidence="3">Rap-GAP domain-containing protein</fullName>
    </recommendedName>
</protein>
<dbReference type="GO" id="GO:0046627">
    <property type="term" value="P:negative regulation of insulin receptor signaling pathway"/>
    <property type="evidence" value="ECO:0007669"/>
    <property type="project" value="TreeGrafter"/>
</dbReference>
<evidence type="ECO:0000256" key="2">
    <source>
        <dbReference type="SAM" id="MobiDB-lite"/>
    </source>
</evidence>
<dbReference type="Pfam" id="PF02145">
    <property type="entry name" value="Rap_GAP"/>
    <property type="match status" value="1"/>
</dbReference>
<name>A0A8I6SCE5_CIMLE</name>
<feature type="domain" description="Rap-GAP" evidence="3">
    <location>
        <begin position="1378"/>
        <end position="1606"/>
    </location>
</feature>
<feature type="compositionally biased region" description="Basic and acidic residues" evidence="2">
    <location>
        <begin position="1045"/>
        <end position="1057"/>
    </location>
</feature>
<dbReference type="GO" id="GO:0030178">
    <property type="term" value="P:negative regulation of Wnt signaling pathway"/>
    <property type="evidence" value="ECO:0007669"/>
    <property type="project" value="TreeGrafter"/>
</dbReference>
<dbReference type="OMA" id="CDIMSAI"/>
<dbReference type="PANTHER" id="PTHR10063">
    <property type="entry name" value="TUBERIN"/>
    <property type="match status" value="1"/>
</dbReference>
<evidence type="ECO:0000256" key="1">
    <source>
        <dbReference type="ARBA" id="ARBA00022468"/>
    </source>
</evidence>
<feature type="compositionally biased region" description="Basic and acidic residues" evidence="2">
    <location>
        <begin position="1073"/>
        <end position="1083"/>
    </location>
</feature>
<feature type="region of interest" description="Disordered" evidence="2">
    <location>
        <begin position="1319"/>
        <end position="1341"/>
    </location>
</feature>
<dbReference type="EnsemblMetazoa" id="XM_014405138.2">
    <property type="protein sequence ID" value="XP_014260624.1"/>
    <property type="gene ID" value="LOC106673138"/>
</dbReference>
<dbReference type="GO" id="GO:0005634">
    <property type="term" value="C:nucleus"/>
    <property type="evidence" value="ECO:0007669"/>
    <property type="project" value="InterPro"/>
</dbReference>
<organism evidence="4 5">
    <name type="scientific">Cimex lectularius</name>
    <name type="common">Bed bug</name>
    <name type="synonym">Acanthia lectularia</name>
    <dbReference type="NCBI Taxonomy" id="79782"/>
    <lineage>
        <taxon>Eukaryota</taxon>
        <taxon>Metazoa</taxon>
        <taxon>Ecdysozoa</taxon>
        <taxon>Arthropoda</taxon>
        <taxon>Hexapoda</taxon>
        <taxon>Insecta</taxon>
        <taxon>Pterygota</taxon>
        <taxon>Neoptera</taxon>
        <taxon>Paraneoptera</taxon>
        <taxon>Hemiptera</taxon>
        <taxon>Heteroptera</taxon>
        <taxon>Panheteroptera</taxon>
        <taxon>Cimicomorpha</taxon>
        <taxon>Cimicidae</taxon>
        <taxon>Cimex</taxon>
    </lineage>
</organism>
<feature type="region of interest" description="Disordered" evidence="2">
    <location>
        <begin position="1609"/>
        <end position="1631"/>
    </location>
</feature>
<dbReference type="InterPro" id="IPR018515">
    <property type="entry name" value="Tuberin-type_domain"/>
</dbReference>
<dbReference type="GeneID" id="106673138"/>
<dbReference type="GO" id="GO:0005096">
    <property type="term" value="F:GTPase activator activity"/>
    <property type="evidence" value="ECO:0007669"/>
    <property type="project" value="UniProtKB-KW"/>
</dbReference>
<dbReference type="SUPFAM" id="SSF111347">
    <property type="entry name" value="Rap/Ran-GAP"/>
    <property type="match status" value="1"/>
</dbReference>
<evidence type="ECO:0000313" key="5">
    <source>
        <dbReference type="Proteomes" id="UP000494040"/>
    </source>
</evidence>
<dbReference type="InterPro" id="IPR035974">
    <property type="entry name" value="Rap/Ran-GAP_sf"/>
</dbReference>
<evidence type="ECO:0000259" key="3">
    <source>
        <dbReference type="PROSITE" id="PS50085"/>
    </source>
</evidence>
<feature type="region of interest" description="Disordered" evidence="2">
    <location>
        <begin position="1041"/>
        <end position="1083"/>
    </location>
</feature>
<dbReference type="FunFam" id="3.40.50.11210:FF:000007">
    <property type="entry name" value="Tuberous sclerosis 2"/>
    <property type="match status" value="1"/>
</dbReference>
<sequence>MSSKDKETKTMDKLRQLFRIKAGPQGSFRIKEDFILTVDMEKDLSSDSPLNVRIKTIKELTDVVLNQRLEDNAAERLWALLKDLLAENVSRENRHLVFNFFRSLVQGQNERIGLMRAEFFKLIKNHNIPEDIGQRLDLLQSLTDKGKYILYIEEEVGGFMLNWMPAITVAKRELDFLKILINLIKYNASYIDEDIITGIVQSICFLCCQSDDQNVVLQCLQVLDTIVCYTNLPCESLPPFIEILCRTVNLEIYCPSSWKIMRNLLGTHLGHSSLYTMSKILKSDASLTDCGLLRGAIFYISMALWGDRKVLSLKCTATSILPSFYAALRCKHTLVMFEIMLSIQNLVNKHGNELLDPAWCVVLDIINDVIGHIEETPPSQSLNQVNCHLHETLNSIEQLIETGMFNGCVRTVFDIIERCSSIRPESSVQRLISYLAATITPARNKWLDQLDCLLIRFYTQEKRTVIRLNVLSILANVVETNRRLFEKELVAIVLKHLYNVSDENDRSVRTSAAKLLVDLFLNCEPKRSLEIIAVLEKLLNRAFDHEENAKGEEDAEDIKVTTHGLVRGLTHFMYFHPPTPAIRAFTLITSHLETHYSNPARLSKVTTIRSMMLECLLRLRADSHYRVGLAGHNPPYSMFLMAHNSITSNINNTSGDLLYTLPITLAIKAIIKAFRHELDWKVMLLLLQEVSNLLKNRALLVSKHSSDVDIIANALCGMVCEKSLNLPERLKNTPPKFTRTDFHNYVFPVLASLVSYHAYLEPTLQQRLIKCLEFGLASRSARQCVIALTICILEMRDAMVKLLPEVLLNLSKISATVHIAIPILEFLSTLTQLPKVFANFVGDQYMSVFAISLPYTNPFRYNHYTVSLAHHVIAAWFLKCRLPFRRDFVKFITTGLKANLIPFEEGHLTATKPEIINEDSSNRKRSSSLTEQGSRKPGTPPVSARIDLKPHTNNTLTGAFHKELTETCLDLMAMYTFSTCSPLPRRQSTAELLLNGGQSMKWLLGNKLITVTTSGCTLKALKHGLCDRCFQVCRIQTEPSFSPETDDKKQKKTENKSTESIPSSNSTAPNTPDEEKPAFSESDTKMEHLIYGAEKNERQVCSCWCKGWAEIHIRRPTGSMSWAMRLQNEPHSAQMKDFTNSDISTLFLPSFASKNSENQAALKAGKRVGSEPVSIPCSPVRRNLHQENDDFDYMTEDGTGRSRNPVRRSNSSPDMSSNWKNPILSVDDSELGENKKKQTYTKDMRVNCEAIPEEMGTTPPTSDALLLAQSDVTDAKPPVPTSPRIIPREIEPRGVDPSGLPPLAFRDRGHTISVMSPVKKPTQWDLAPKSPKPKNTPHHRSGVNPSFVFLQLYHSAHFGDSYEKPLLVTNSNSVQSTMKNLDWVPPYEVHKVGVLYVGPGQANSEIDILRNEYGSPRYVEFLQRLGTLIDLAEADRQQVFLGGLQTDGKDGKFAYIWQDDVMQVIFHVATLMPNSPTDLNATSKKLHIGNNFVTIVYNDSGEEYNFQTVKAQFNYAVVVVEPLEHGTNQVIVKAKEEVVQHICHTEYKIISDQSVAILARQLALHSNLASMISSKQNLDPRESYASNWLERLRLIKRIHTKLQQEAVIGEDRAHSRHGARRSHLDDFTEYT</sequence>
<keyword evidence="5" id="KW-1185">Reference proteome</keyword>
<dbReference type="Pfam" id="PF03542">
    <property type="entry name" value="Tuberin"/>
    <property type="match status" value="1"/>
</dbReference>
<dbReference type="GO" id="GO:0033596">
    <property type="term" value="C:TSC1-TSC2 complex"/>
    <property type="evidence" value="ECO:0007669"/>
    <property type="project" value="InterPro"/>
</dbReference>
<dbReference type="RefSeq" id="XP_014260625.1">
    <property type="nucleotide sequence ID" value="XM_014405139.2"/>
</dbReference>
<evidence type="ECO:0000313" key="4">
    <source>
        <dbReference type="EnsemblMetazoa" id="XP_014260625.1"/>
    </source>
</evidence>
<feature type="region of interest" description="Disordered" evidence="2">
    <location>
        <begin position="912"/>
        <end position="948"/>
    </location>
</feature>
<dbReference type="PRINTS" id="PR01431">
    <property type="entry name" value="TUBERIN"/>
</dbReference>
<dbReference type="Gene3D" id="3.40.50.11210">
    <property type="entry name" value="Rap/Ran-GAP"/>
    <property type="match status" value="1"/>
</dbReference>
<dbReference type="OrthoDB" id="5797019at2759"/>
<dbReference type="InterPro" id="IPR016024">
    <property type="entry name" value="ARM-type_fold"/>
</dbReference>